<gene>
    <name evidence="1" type="ORF">VB264_09510</name>
</gene>
<comment type="caution">
    <text evidence="1">The sequence shown here is derived from an EMBL/GenBank/DDBJ whole genome shotgun (WGS) entry which is preliminary data.</text>
</comment>
<protein>
    <submittedName>
        <fullName evidence="1">Uncharacterized protein</fullName>
    </submittedName>
</protein>
<evidence type="ECO:0000313" key="1">
    <source>
        <dbReference type="EMBL" id="MEA5258020.1"/>
    </source>
</evidence>
<sequence>MNNLILVNENGEQRKANFQVLIENDELKITQIVFIQSFEKDTDKFHFEKYNGDFDIKAIEYLDTIVGHKGFGAYKEVRNNGFEWILIEYKSSI</sequence>
<dbReference type="Proteomes" id="UP001304671">
    <property type="component" value="Unassembled WGS sequence"/>
</dbReference>
<keyword evidence="2" id="KW-1185">Reference proteome</keyword>
<dbReference type="RefSeq" id="WP_323248813.1">
    <property type="nucleotide sequence ID" value="NZ_JAYFUL010000012.1"/>
</dbReference>
<name>A0ABU5QM77_9BACT</name>
<reference evidence="1 2" key="1">
    <citation type="submission" date="2023-12" db="EMBL/GenBank/DDBJ databases">
        <title>Novel species of the genus Arcicella isolated from rivers.</title>
        <authorList>
            <person name="Lu H."/>
        </authorList>
    </citation>
    <scope>NUCLEOTIDE SEQUENCE [LARGE SCALE GENOMIC DNA]</scope>
    <source>
        <strain evidence="1 2">LMG 21963</strain>
    </source>
</reference>
<evidence type="ECO:0000313" key="2">
    <source>
        <dbReference type="Proteomes" id="UP001304671"/>
    </source>
</evidence>
<accession>A0ABU5QM77</accession>
<proteinExistence type="predicted"/>
<organism evidence="1 2">
    <name type="scientific">Arcicella aquatica</name>
    <dbReference type="NCBI Taxonomy" id="217141"/>
    <lineage>
        <taxon>Bacteria</taxon>
        <taxon>Pseudomonadati</taxon>
        <taxon>Bacteroidota</taxon>
        <taxon>Cytophagia</taxon>
        <taxon>Cytophagales</taxon>
        <taxon>Flectobacillaceae</taxon>
        <taxon>Arcicella</taxon>
    </lineage>
</organism>
<dbReference type="EMBL" id="JAYFUL010000012">
    <property type="protein sequence ID" value="MEA5258020.1"/>
    <property type="molecule type" value="Genomic_DNA"/>
</dbReference>